<keyword evidence="1" id="KW-0472">Membrane</keyword>
<dbReference type="Proteomes" id="UP000501879">
    <property type="component" value="Segment"/>
</dbReference>
<evidence type="ECO:0000256" key="1">
    <source>
        <dbReference type="SAM" id="Phobius"/>
    </source>
</evidence>
<sequence>MKWITHILYGVLIGEYLGVPLSNSLPLSVTHTVLTDLLGHRGLRRAPWHGFLSLALGILLSMNNLIYGIALGLTHILLDIISPGRLAVSLWYNLPFIAAAILLLGINLI</sequence>
<accession>A0A6M3VZX4</accession>
<protein>
    <submittedName>
        <fullName evidence="2">Uncharacterized protein</fullName>
    </submittedName>
</protein>
<proteinExistence type="predicted"/>
<reference evidence="2 3" key="1">
    <citation type="journal article" date="2020" name="ISME J.">
        <title>New virus isolates from Italian hydrothermal environments underscore the biogeographic pattern in archaeal virus communities.</title>
        <authorList>
            <person name="Baquero D.P."/>
            <person name="Contursi P."/>
            <person name="Piochi M."/>
            <person name="Bartolucci S."/>
            <person name="Liu Y."/>
            <person name="Cvirkaite-Krupovic V."/>
            <person name="Prangishvili D."/>
            <person name="Krupovic M."/>
        </authorList>
    </citation>
    <scope>NUCLEOTIDE SEQUENCE [LARGE SCALE GENOMIC DNA]</scope>
    <source>
        <strain evidence="2">10</strain>
    </source>
</reference>
<dbReference type="EMBL" id="MN876845">
    <property type="protein sequence ID" value="QJF12423.1"/>
    <property type="molecule type" value="Genomic_DNA"/>
</dbReference>
<keyword evidence="3" id="KW-1185">Reference proteome</keyword>
<feature type="transmembrane region" description="Helical" evidence="1">
    <location>
        <begin position="51"/>
        <end position="78"/>
    </location>
</feature>
<keyword evidence="1" id="KW-1133">Transmembrane helix</keyword>
<name>A0A6M3VZX4_9VIRU</name>
<keyword evidence="1" id="KW-0812">Transmembrane</keyword>
<evidence type="ECO:0000313" key="2">
    <source>
        <dbReference type="EMBL" id="QJF12423.1"/>
    </source>
</evidence>
<gene>
    <name evidence="2" type="ORF">PSV2_gp11</name>
</gene>
<organism evidence="2 3">
    <name type="scientific">Pyrobaculum spherical virus 2</name>
    <dbReference type="NCBI Taxonomy" id="2730632"/>
    <lineage>
        <taxon>Viruses</taxon>
        <taxon>Viruses incertae sedis</taxon>
        <taxon>Globuloviridae</taxon>
        <taxon>Alphaglobulovirus</taxon>
        <taxon>Alphaglobulovirus pozzuoliense</taxon>
    </lineage>
</organism>
<feature type="transmembrane region" description="Helical" evidence="1">
    <location>
        <begin position="90"/>
        <end position="108"/>
    </location>
</feature>
<evidence type="ECO:0000313" key="3">
    <source>
        <dbReference type="Proteomes" id="UP000501879"/>
    </source>
</evidence>